<feature type="region of interest" description="Disordered" evidence="5">
    <location>
        <begin position="296"/>
        <end position="326"/>
    </location>
</feature>
<protein>
    <submittedName>
        <fullName evidence="7">CDC73-domain-containing protein</fullName>
    </submittedName>
</protein>
<feature type="compositionally biased region" description="Low complexity" evidence="5">
    <location>
        <begin position="298"/>
        <end position="313"/>
    </location>
</feature>
<gene>
    <name evidence="7" type="ORF">BCV69DRAFT_282098</name>
</gene>
<evidence type="ECO:0000256" key="5">
    <source>
        <dbReference type="SAM" id="MobiDB-lite"/>
    </source>
</evidence>
<proteinExistence type="inferred from homology"/>
<comment type="subcellular location">
    <subcellularLocation>
        <location evidence="1">Nucleus</location>
    </subcellularLocation>
</comment>
<evidence type="ECO:0000256" key="1">
    <source>
        <dbReference type="ARBA" id="ARBA00004123"/>
    </source>
</evidence>
<accession>A0A316UAC5</accession>
<dbReference type="AlphaFoldDB" id="A0A316UAC5"/>
<dbReference type="InterPro" id="IPR038103">
    <property type="entry name" value="CDC73_C_sf"/>
</dbReference>
<dbReference type="Gene3D" id="3.40.50.11990">
    <property type="entry name" value="RNA polymerase II accessory factor, Cdc73 C-terminal domain"/>
    <property type="match status" value="1"/>
</dbReference>
<keyword evidence="3" id="KW-0804">Transcription</keyword>
<evidence type="ECO:0000313" key="8">
    <source>
        <dbReference type="Proteomes" id="UP000245942"/>
    </source>
</evidence>
<keyword evidence="4" id="KW-0539">Nucleus</keyword>
<organism evidence="7 8">
    <name type="scientific">Pseudomicrostroma glucosiphilum</name>
    <dbReference type="NCBI Taxonomy" id="1684307"/>
    <lineage>
        <taxon>Eukaryota</taxon>
        <taxon>Fungi</taxon>
        <taxon>Dikarya</taxon>
        <taxon>Basidiomycota</taxon>
        <taxon>Ustilaginomycotina</taxon>
        <taxon>Exobasidiomycetes</taxon>
        <taxon>Microstromatales</taxon>
        <taxon>Microstromatales incertae sedis</taxon>
        <taxon>Pseudomicrostroma</taxon>
    </lineage>
</organism>
<keyword evidence="8" id="KW-1185">Reference proteome</keyword>
<dbReference type="Pfam" id="PF05179">
    <property type="entry name" value="CDC73_C"/>
    <property type="match status" value="1"/>
</dbReference>
<reference evidence="7 8" key="1">
    <citation type="journal article" date="2018" name="Mol. Biol. Evol.">
        <title>Broad Genomic Sampling Reveals a Smut Pathogenic Ancestry of the Fungal Clade Ustilaginomycotina.</title>
        <authorList>
            <person name="Kijpornyongpan T."/>
            <person name="Mondo S.J."/>
            <person name="Barry K."/>
            <person name="Sandor L."/>
            <person name="Lee J."/>
            <person name="Lipzen A."/>
            <person name="Pangilinan J."/>
            <person name="LaButti K."/>
            <person name="Hainaut M."/>
            <person name="Henrissat B."/>
            <person name="Grigoriev I.V."/>
            <person name="Spatafora J.W."/>
            <person name="Aime M.C."/>
        </authorList>
    </citation>
    <scope>NUCLEOTIDE SEQUENCE [LARGE SCALE GENOMIC DNA]</scope>
    <source>
        <strain evidence="7 8">MCA 4718</strain>
    </source>
</reference>
<dbReference type="GO" id="GO:0016593">
    <property type="term" value="C:Cdc73/Paf1 complex"/>
    <property type="evidence" value="ECO:0007669"/>
    <property type="project" value="InterPro"/>
</dbReference>
<evidence type="ECO:0000256" key="3">
    <source>
        <dbReference type="ARBA" id="ARBA00023163"/>
    </source>
</evidence>
<dbReference type="GO" id="GO:0000993">
    <property type="term" value="F:RNA polymerase II complex binding"/>
    <property type="evidence" value="ECO:0007669"/>
    <property type="project" value="TreeGrafter"/>
</dbReference>
<dbReference type="InterPro" id="IPR007852">
    <property type="entry name" value="Cdc73/Parafibromin"/>
</dbReference>
<dbReference type="EMBL" id="KZ819325">
    <property type="protein sequence ID" value="PWN21363.1"/>
    <property type="molecule type" value="Genomic_DNA"/>
</dbReference>
<name>A0A316UAC5_9BASI</name>
<comment type="similarity">
    <text evidence="2">Belongs to the CDC73 family.</text>
</comment>
<dbReference type="Proteomes" id="UP000245942">
    <property type="component" value="Unassembled WGS sequence"/>
</dbReference>
<feature type="compositionally biased region" description="Polar residues" evidence="5">
    <location>
        <begin position="77"/>
        <end position="87"/>
    </location>
</feature>
<sequence length="500" mass="53754">MAASSSSSAEVAVEVADPLVLLLQHAASLPDLTYTDSSGNPTSDLLTSSFIHFPSQPSAPIARGTRTRVVRSRNSVALQRSSASTPEAPQEGQEDDFMPLDALVFLLQTQGDAAGIYVAKATRERVARVEILDRPSLLDLLLGKKTESQCEVVLSQEECAARNRRREAGAAAAAPASGQEAVTGEQGDAGISDASLVAISAGLHPLLSTSKRPYIASKQDQAFVKRLRASEVVLRDRTWAFRCVKPSSGGGADDDEQAERANGGGVATVMNGKTPVSKDVDFTGLRRSAMGRVAAVRKGAAPGAPSTSSAKGPVPTAPPASNLGRSAKHRRLDPIIILPSSPSSLLTLANIKLFLEEGQYVPAGSSSMLAPTGGSNEVVVINRPKGGRFLAIDSLDALNRLGASRDGTGSDPWKRVVCVVTTGQKWQFRGYRWEEGRELFKNVFGLYAYYKNSPKDPNVREWNVTELPLEQDKRHHDRQVSAHFWRQLEGWIQRKKPELA</sequence>
<dbReference type="OrthoDB" id="2186602at2759"/>
<feature type="region of interest" description="Disordered" evidence="5">
    <location>
        <begin position="246"/>
        <end position="272"/>
    </location>
</feature>
<dbReference type="GO" id="GO:0032968">
    <property type="term" value="P:positive regulation of transcription elongation by RNA polymerase II"/>
    <property type="evidence" value="ECO:0007669"/>
    <property type="project" value="TreeGrafter"/>
</dbReference>
<dbReference type="GeneID" id="37013964"/>
<dbReference type="STRING" id="1684307.A0A316UAC5"/>
<feature type="region of interest" description="Disordered" evidence="5">
    <location>
        <begin position="73"/>
        <end position="95"/>
    </location>
</feature>
<feature type="domain" description="Cell division control protein 73 C-terminal" evidence="6">
    <location>
        <begin position="331"/>
        <end position="491"/>
    </location>
</feature>
<dbReference type="GO" id="GO:0006368">
    <property type="term" value="P:transcription elongation by RNA polymerase II"/>
    <property type="evidence" value="ECO:0007669"/>
    <property type="project" value="InterPro"/>
</dbReference>
<dbReference type="InterPro" id="IPR031336">
    <property type="entry name" value="CDC73_C"/>
</dbReference>
<evidence type="ECO:0000259" key="6">
    <source>
        <dbReference type="Pfam" id="PF05179"/>
    </source>
</evidence>
<evidence type="ECO:0000313" key="7">
    <source>
        <dbReference type="EMBL" id="PWN21363.1"/>
    </source>
</evidence>
<dbReference type="PANTHER" id="PTHR12466">
    <property type="entry name" value="CDC73 DOMAIN PROTEIN"/>
    <property type="match status" value="1"/>
</dbReference>
<dbReference type="PANTHER" id="PTHR12466:SF8">
    <property type="entry name" value="PARAFIBROMIN"/>
    <property type="match status" value="1"/>
</dbReference>
<evidence type="ECO:0000256" key="4">
    <source>
        <dbReference type="ARBA" id="ARBA00023242"/>
    </source>
</evidence>
<evidence type="ECO:0000256" key="2">
    <source>
        <dbReference type="ARBA" id="ARBA00010427"/>
    </source>
</evidence>
<dbReference type="RefSeq" id="XP_025348523.1">
    <property type="nucleotide sequence ID" value="XM_025492230.1"/>
</dbReference>